<dbReference type="AlphaFoldDB" id="A0A5B7IVD9"/>
<proteinExistence type="predicted"/>
<name>A0A5B7IVD9_PORTR</name>
<dbReference type="EMBL" id="VSRR010078289">
    <property type="protein sequence ID" value="MPC88600.1"/>
    <property type="molecule type" value="Genomic_DNA"/>
</dbReference>
<accession>A0A5B7IVD9</accession>
<comment type="caution">
    <text evidence="1">The sequence shown here is derived from an EMBL/GenBank/DDBJ whole genome shotgun (WGS) entry which is preliminary data.</text>
</comment>
<protein>
    <submittedName>
        <fullName evidence="1">Uncharacterized protein</fullName>
    </submittedName>
</protein>
<reference evidence="1 2" key="1">
    <citation type="submission" date="2019-05" db="EMBL/GenBank/DDBJ databases">
        <title>Another draft genome of Portunus trituberculatus and its Hox gene families provides insights of decapod evolution.</title>
        <authorList>
            <person name="Jeong J.-H."/>
            <person name="Song I."/>
            <person name="Kim S."/>
            <person name="Choi T."/>
            <person name="Kim D."/>
            <person name="Ryu S."/>
            <person name="Kim W."/>
        </authorList>
    </citation>
    <scope>NUCLEOTIDE SEQUENCE [LARGE SCALE GENOMIC DNA]</scope>
    <source>
        <tissue evidence="1">Muscle</tissue>
    </source>
</reference>
<keyword evidence="2" id="KW-1185">Reference proteome</keyword>
<sequence length="78" mass="8555">MKAVRKGLSLQRSPARMGRAPAGVAIYSVSDRRPSAQQNLACLRTNHRAGDTNINSGSRRGIPNCYPITAVLRDQHLR</sequence>
<dbReference type="Proteomes" id="UP000324222">
    <property type="component" value="Unassembled WGS sequence"/>
</dbReference>
<gene>
    <name evidence="1" type="ORF">E2C01_083515</name>
</gene>
<evidence type="ECO:0000313" key="2">
    <source>
        <dbReference type="Proteomes" id="UP000324222"/>
    </source>
</evidence>
<organism evidence="1 2">
    <name type="scientific">Portunus trituberculatus</name>
    <name type="common">Swimming crab</name>
    <name type="synonym">Neptunus trituberculatus</name>
    <dbReference type="NCBI Taxonomy" id="210409"/>
    <lineage>
        <taxon>Eukaryota</taxon>
        <taxon>Metazoa</taxon>
        <taxon>Ecdysozoa</taxon>
        <taxon>Arthropoda</taxon>
        <taxon>Crustacea</taxon>
        <taxon>Multicrustacea</taxon>
        <taxon>Malacostraca</taxon>
        <taxon>Eumalacostraca</taxon>
        <taxon>Eucarida</taxon>
        <taxon>Decapoda</taxon>
        <taxon>Pleocyemata</taxon>
        <taxon>Brachyura</taxon>
        <taxon>Eubrachyura</taxon>
        <taxon>Portunoidea</taxon>
        <taxon>Portunidae</taxon>
        <taxon>Portuninae</taxon>
        <taxon>Portunus</taxon>
    </lineage>
</organism>
<evidence type="ECO:0000313" key="1">
    <source>
        <dbReference type="EMBL" id="MPC88600.1"/>
    </source>
</evidence>